<evidence type="ECO:0000313" key="1">
    <source>
        <dbReference type="EMBL" id="KAL0180584.1"/>
    </source>
</evidence>
<dbReference type="AlphaFoldDB" id="A0ABD0Q2X1"/>
<name>A0ABD0Q2X1_CIRMR</name>
<feature type="non-terminal residue" evidence="1">
    <location>
        <position position="1"/>
    </location>
</feature>
<gene>
    <name evidence="1" type="ORF">M9458_022990</name>
</gene>
<accession>A0ABD0Q2X1</accession>
<keyword evidence="2" id="KW-1185">Reference proteome</keyword>
<proteinExistence type="predicted"/>
<comment type="caution">
    <text evidence="1">The sequence shown here is derived from an EMBL/GenBank/DDBJ whole genome shotgun (WGS) entry which is preliminary data.</text>
</comment>
<dbReference type="Proteomes" id="UP001529510">
    <property type="component" value="Unassembled WGS sequence"/>
</dbReference>
<sequence length="61" mass="6818">SHQVCSSPVWRWAPSPAVSWASRWSRWRIIITTGSSLRTGVVRAQTASLLVSMPWSAPLRV</sequence>
<reference evidence="1 2" key="1">
    <citation type="submission" date="2024-05" db="EMBL/GenBank/DDBJ databases">
        <title>Genome sequencing and assembly of Indian major carp, Cirrhinus mrigala (Hamilton, 1822).</title>
        <authorList>
            <person name="Mohindra V."/>
            <person name="Chowdhury L.M."/>
            <person name="Lal K."/>
            <person name="Jena J.K."/>
        </authorList>
    </citation>
    <scope>NUCLEOTIDE SEQUENCE [LARGE SCALE GENOMIC DNA]</scope>
    <source>
        <strain evidence="1">CM1030</strain>
        <tissue evidence="1">Blood</tissue>
    </source>
</reference>
<evidence type="ECO:0000313" key="2">
    <source>
        <dbReference type="Proteomes" id="UP001529510"/>
    </source>
</evidence>
<protein>
    <submittedName>
        <fullName evidence="1">Uncharacterized protein</fullName>
    </submittedName>
</protein>
<dbReference type="EMBL" id="JAMKFB020000011">
    <property type="protein sequence ID" value="KAL0180584.1"/>
    <property type="molecule type" value="Genomic_DNA"/>
</dbReference>
<organism evidence="1 2">
    <name type="scientific">Cirrhinus mrigala</name>
    <name type="common">Mrigala</name>
    <dbReference type="NCBI Taxonomy" id="683832"/>
    <lineage>
        <taxon>Eukaryota</taxon>
        <taxon>Metazoa</taxon>
        <taxon>Chordata</taxon>
        <taxon>Craniata</taxon>
        <taxon>Vertebrata</taxon>
        <taxon>Euteleostomi</taxon>
        <taxon>Actinopterygii</taxon>
        <taxon>Neopterygii</taxon>
        <taxon>Teleostei</taxon>
        <taxon>Ostariophysi</taxon>
        <taxon>Cypriniformes</taxon>
        <taxon>Cyprinidae</taxon>
        <taxon>Labeoninae</taxon>
        <taxon>Labeonini</taxon>
        <taxon>Cirrhinus</taxon>
    </lineage>
</organism>